<keyword evidence="4" id="KW-0808">Transferase</keyword>
<keyword evidence="3 7" id="KW-0489">Methyltransferase</keyword>
<organism evidence="7">
    <name type="scientific">uncultured Cytophagia bacterium</name>
    <dbReference type="NCBI Taxonomy" id="768505"/>
    <lineage>
        <taxon>Bacteria</taxon>
        <taxon>Pseudomonadati</taxon>
        <taxon>Bacteroidota</taxon>
        <taxon>Cytophagia</taxon>
        <taxon>environmental samples</taxon>
    </lineage>
</organism>
<dbReference type="AlphaFoldDB" id="H6RE87"/>
<dbReference type="InterPro" id="IPR000878">
    <property type="entry name" value="4pyrrol_Mease"/>
</dbReference>
<evidence type="ECO:0000256" key="4">
    <source>
        <dbReference type="ARBA" id="ARBA00022679"/>
    </source>
</evidence>
<proteinExistence type="predicted"/>
<dbReference type="InterPro" id="IPR014776">
    <property type="entry name" value="4pyrrole_Mease_sub2"/>
</dbReference>
<dbReference type="Pfam" id="PF00590">
    <property type="entry name" value="TP_methylase"/>
    <property type="match status" value="1"/>
</dbReference>
<gene>
    <name evidence="7" type="ORF">VIS_S3BBA60005</name>
</gene>
<keyword evidence="5" id="KW-0949">S-adenosyl-L-methionine</keyword>
<dbReference type="GO" id="GO:0008168">
    <property type="term" value="F:methyltransferase activity"/>
    <property type="evidence" value="ECO:0007669"/>
    <property type="project" value="UniProtKB-KW"/>
</dbReference>
<reference evidence="7" key="1">
    <citation type="journal article" date="2012" name="Environ. Microbiol.">
        <title>Genomic content of uncultured Bacteroidetes from contrasting oceanic provinces in the North Atlantic Ocean.</title>
        <authorList>
            <person name="Gomez-Pereira P.R."/>
            <person name="Schuler M."/>
            <person name="Fuchs B.M."/>
            <person name="Bennke C."/>
            <person name="Teeling H."/>
            <person name="Waldmann J."/>
            <person name="Richter M."/>
            <person name="Barbe V."/>
            <person name="Bataille E."/>
            <person name="Glockner F.O."/>
            <person name="Amann R."/>
        </authorList>
    </citation>
    <scope>NUCLEOTIDE SEQUENCE</scope>
</reference>
<dbReference type="CDD" id="cd11649">
    <property type="entry name" value="RsmI_like"/>
    <property type="match status" value="1"/>
</dbReference>
<dbReference type="Gene3D" id="3.40.1010.10">
    <property type="entry name" value="Cobalt-precorrin-4 Transmethylase, Domain 1"/>
    <property type="match status" value="1"/>
</dbReference>
<feature type="domain" description="Tetrapyrrole methylase" evidence="6">
    <location>
        <begin position="78"/>
        <end position="208"/>
    </location>
</feature>
<evidence type="ECO:0000256" key="2">
    <source>
        <dbReference type="ARBA" id="ARBA00022552"/>
    </source>
</evidence>
<evidence type="ECO:0000256" key="1">
    <source>
        <dbReference type="ARBA" id="ARBA00022490"/>
    </source>
</evidence>
<dbReference type="InterPro" id="IPR035996">
    <property type="entry name" value="4pyrrol_Methylase_sf"/>
</dbReference>
<dbReference type="PANTHER" id="PTHR46111">
    <property type="entry name" value="RIBOSOMAL RNA SMALL SUBUNIT METHYLTRANSFERASE I"/>
    <property type="match status" value="1"/>
</dbReference>
<sequence length="233" mass="26194">MKKGQIYMIPTTLGDSTIDSVIPKNVQQIIIETKYFIVENIKTTRRFLKKVEREIDIDELQFFVLNKHTSAIDIESFLNPALEGNNMGVISEAGCPGIADPGSDIVRLAHSKNIKVVPLIGPSSILLALIASGMNGQSFCFNGYLPKEKNLRIKEIKELERRAINGVTQIFMETPFRNNHLMEDLLKQCDPNTTLCLAADISLENEFIQSKKIIDWKKTAPSLNKRPCMFLIG</sequence>
<dbReference type="Gene3D" id="3.30.950.10">
    <property type="entry name" value="Methyltransferase, Cobalt-precorrin-4 Transmethylase, Domain 2"/>
    <property type="match status" value="1"/>
</dbReference>
<dbReference type="EMBL" id="FO117577">
    <property type="protein sequence ID" value="CCF99348.1"/>
    <property type="molecule type" value="Genomic_DNA"/>
</dbReference>
<dbReference type="InterPro" id="IPR014777">
    <property type="entry name" value="4pyrrole_Mease_sub1"/>
</dbReference>
<dbReference type="GO" id="GO:0006364">
    <property type="term" value="P:rRNA processing"/>
    <property type="evidence" value="ECO:0007669"/>
    <property type="project" value="UniProtKB-KW"/>
</dbReference>
<dbReference type="SUPFAM" id="SSF53790">
    <property type="entry name" value="Tetrapyrrole methylase"/>
    <property type="match status" value="1"/>
</dbReference>
<keyword evidence="2" id="KW-0698">rRNA processing</keyword>
<evidence type="ECO:0000313" key="7">
    <source>
        <dbReference type="EMBL" id="CCF99348.1"/>
    </source>
</evidence>
<dbReference type="PIRSF" id="PIRSF005917">
    <property type="entry name" value="MTase_YraL"/>
    <property type="match status" value="1"/>
</dbReference>
<reference evidence="7" key="2">
    <citation type="submission" date="2012-02" db="EMBL/GenBank/DDBJ databases">
        <authorList>
            <person name="Genoscope - CEA"/>
        </authorList>
    </citation>
    <scope>NUCLEOTIDE SEQUENCE</scope>
</reference>
<name>H6RE87_9BACT</name>
<evidence type="ECO:0000256" key="5">
    <source>
        <dbReference type="ARBA" id="ARBA00022691"/>
    </source>
</evidence>
<protein>
    <submittedName>
        <fullName evidence="7">Tetrapyrrole methylase family protein</fullName>
    </submittedName>
</protein>
<dbReference type="InterPro" id="IPR008189">
    <property type="entry name" value="rRNA_ssu_MeTfrase_I"/>
</dbReference>
<keyword evidence="1" id="KW-0963">Cytoplasm</keyword>
<dbReference type="PANTHER" id="PTHR46111:SF2">
    <property type="entry name" value="SAM-DEPENDENT METHYLTRANSFERASE"/>
    <property type="match status" value="1"/>
</dbReference>
<evidence type="ECO:0000259" key="6">
    <source>
        <dbReference type="Pfam" id="PF00590"/>
    </source>
</evidence>
<evidence type="ECO:0000256" key="3">
    <source>
        <dbReference type="ARBA" id="ARBA00022603"/>
    </source>
</evidence>
<dbReference type="GO" id="GO:0032259">
    <property type="term" value="P:methylation"/>
    <property type="evidence" value="ECO:0007669"/>
    <property type="project" value="UniProtKB-KW"/>
</dbReference>
<accession>H6RE87</accession>